<organism evidence="1 2">
    <name type="scientific">Purpureocillium lilacinum</name>
    <name type="common">Paecilomyces lilacinus</name>
    <dbReference type="NCBI Taxonomy" id="33203"/>
    <lineage>
        <taxon>Eukaryota</taxon>
        <taxon>Fungi</taxon>
        <taxon>Dikarya</taxon>
        <taxon>Ascomycota</taxon>
        <taxon>Pezizomycotina</taxon>
        <taxon>Sordariomycetes</taxon>
        <taxon>Hypocreomycetidae</taxon>
        <taxon>Hypocreales</taxon>
        <taxon>Ophiocordycipitaceae</taxon>
        <taxon>Purpureocillium</taxon>
    </lineage>
</organism>
<comment type="caution">
    <text evidence="1">The sequence shown here is derived from an EMBL/GenBank/DDBJ whole genome shotgun (WGS) entry which is preliminary data.</text>
</comment>
<reference evidence="1" key="1">
    <citation type="submission" date="2024-12" db="EMBL/GenBank/DDBJ databases">
        <title>Comparative genomics and development of molecular markers within Purpureocillium lilacinum and among Purpureocillium species.</title>
        <authorList>
            <person name="Yeh Z.-Y."/>
            <person name="Ni N.-T."/>
            <person name="Lo P.-H."/>
            <person name="Mushyakhwo K."/>
            <person name="Lin C.-F."/>
            <person name="Nai Y.-S."/>
        </authorList>
    </citation>
    <scope>NUCLEOTIDE SEQUENCE</scope>
    <source>
        <strain evidence="1">NCHU-NPUST-175</strain>
    </source>
</reference>
<evidence type="ECO:0000313" key="2">
    <source>
        <dbReference type="Proteomes" id="UP001638806"/>
    </source>
</evidence>
<dbReference type="Proteomes" id="UP001638806">
    <property type="component" value="Unassembled WGS sequence"/>
</dbReference>
<accession>A0ACC4E5I0</accession>
<gene>
    <name evidence="1" type="ORF">ACCO45_000426</name>
</gene>
<name>A0ACC4E5I0_PURLI</name>
<proteinExistence type="predicted"/>
<evidence type="ECO:0000313" key="1">
    <source>
        <dbReference type="EMBL" id="KAL3963422.1"/>
    </source>
</evidence>
<keyword evidence="2" id="KW-1185">Reference proteome</keyword>
<protein>
    <submittedName>
        <fullName evidence="1">Uncharacterized protein</fullName>
    </submittedName>
</protein>
<dbReference type="EMBL" id="JBGNUJ010000002">
    <property type="protein sequence ID" value="KAL3963422.1"/>
    <property type="molecule type" value="Genomic_DNA"/>
</dbReference>
<sequence length="91" mass="9861">MQLFQLTFVTGLLSLVADAASIPATSQAVSSNPVNVLDKRGYFVRCCHSDTPSYCLAPRASCRGGRYVVDSSVEAECKGTWACWCDNDSVY</sequence>